<name>A0A0K2U3I0_LEPSM</name>
<proteinExistence type="predicted"/>
<dbReference type="EMBL" id="HACA01015407">
    <property type="protein sequence ID" value="CDW32768.1"/>
    <property type="molecule type" value="Transcribed_RNA"/>
</dbReference>
<organism evidence="1">
    <name type="scientific">Lepeophtheirus salmonis</name>
    <name type="common">Salmon louse</name>
    <name type="synonym">Caligus salmonis</name>
    <dbReference type="NCBI Taxonomy" id="72036"/>
    <lineage>
        <taxon>Eukaryota</taxon>
        <taxon>Metazoa</taxon>
        <taxon>Ecdysozoa</taxon>
        <taxon>Arthropoda</taxon>
        <taxon>Crustacea</taxon>
        <taxon>Multicrustacea</taxon>
        <taxon>Hexanauplia</taxon>
        <taxon>Copepoda</taxon>
        <taxon>Siphonostomatoida</taxon>
        <taxon>Caligidae</taxon>
        <taxon>Lepeophtheirus</taxon>
    </lineage>
</organism>
<dbReference type="AlphaFoldDB" id="A0A0K2U3I0"/>
<reference evidence="1" key="1">
    <citation type="submission" date="2014-05" db="EMBL/GenBank/DDBJ databases">
        <authorList>
            <person name="Chronopoulou M."/>
        </authorList>
    </citation>
    <scope>NUCLEOTIDE SEQUENCE</scope>
    <source>
        <tissue evidence="1">Whole organism</tissue>
    </source>
</reference>
<protein>
    <submittedName>
        <fullName evidence="1">Uncharacterized protein</fullName>
    </submittedName>
</protein>
<evidence type="ECO:0000313" key="1">
    <source>
        <dbReference type="EMBL" id="CDW32768.1"/>
    </source>
</evidence>
<feature type="non-terminal residue" evidence="1">
    <location>
        <position position="1"/>
    </location>
</feature>
<accession>A0A0K2U3I0</accession>
<sequence length="68" mass="7906">NKCPHKTCLLNFTIEKLRKDQIVLTQCCSLALLSHKHRKHGYFVNSRCLSRRKFTILSSTLIVLSLSY</sequence>